<feature type="transmembrane region" description="Helical" evidence="1">
    <location>
        <begin position="255"/>
        <end position="275"/>
    </location>
</feature>
<feature type="transmembrane region" description="Helical" evidence="1">
    <location>
        <begin position="224"/>
        <end position="243"/>
    </location>
</feature>
<keyword evidence="1" id="KW-0812">Transmembrane</keyword>
<feature type="transmembrane region" description="Helical" evidence="1">
    <location>
        <begin position="194"/>
        <end position="212"/>
    </location>
</feature>
<dbReference type="RefSeq" id="WP_054586859.1">
    <property type="nucleotide sequence ID" value="NZ_CP012700.1"/>
</dbReference>
<keyword evidence="1" id="KW-0472">Membrane</keyword>
<feature type="transmembrane region" description="Helical" evidence="1">
    <location>
        <begin position="36"/>
        <end position="54"/>
    </location>
</feature>
<reference evidence="2 3" key="1">
    <citation type="journal article" date="2015" name="Genome Announc.">
        <title>Complete Genome Sequence of Polypropylene Glycol- and Polyethylene Glycol-Degrading Sphingopyxis macrogoltabida Strain EY-1.</title>
        <authorList>
            <person name="Ohtsubo Y."/>
            <person name="Nagata Y."/>
            <person name="Numata M."/>
            <person name="Tsuchikane K."/>
            <person name="Hosoyama A."/>
            <person name="Yamazoe A."/>
            <person name="Tsuda M."/>
            <person name="Fujita N."/>
            <person name="Kawai F."/>
        </authorList>
    </citation>
    <scope>NUCLEOTIDE SEQUENCE [LARGE SCALE GENOMIC DNA]</scope>
    <source>
        <strain evidence="2 3">EY-1</strain>
    </source>
</reference>
<dbReference type="Proteomes" id="UP000058074">
    <property type="component" value="Chromosome"/>
</dbReference>
<evidence type="ECO:0000313" key="2">
    <source>
        <dbReference type="EMBL" id="ALH79397.1"/>
    </source>
</evidence>
<dbReference type="PATRIC" id="fig|33050.5.peg.656"/>
<protein>
    <submittedName>
        <fullName evidence="2">Uncharacterized protein</fullName>
    </submittedName>
</protein>
<organism evidence="2 3">
    <name type="scientific">Sphingopyxis macrogoltabida</name>
    <name type="common">Sphingomonas macrogoltabidus</name>
    <dbReference type="NCBI Taxonomy" id="33050"/>
    <lineage>
        <taxon>Bacteria</taxon>
        <taxon>Pseudomonadati</taxon>
        <taxon>Pseudomonadota</taxon>
        <taxon>Alphaproteobacteria</taxon>
        <taxon>Sphingomonadales</taxon>
        <taxon>Sphingomonadaceae</taxon>
        <taxon>Sphingopyxis</taxon>
    </lineage>
</organism>
<sequence>MGILLGLIAAIGLLPLAIALLRLPAGAGAKSADRRIFAASTLLCALAFSLTFFVQEVGLVVPKALVPGLDPILYHNDHDWRGDAPVAELLQGGGAIATLLSGLAFLWLAGRIGTDRPAWRLFAFWMAFQGLFQALSQAAVGSLIAGNDVGRALTYMGIGPLLRLALLPLTVIGLFAAGRALARRYPLATGQPDRATALALLATLALATLLTIPFRVPREPVEVVLIPLVVHIVGLGWLTLGLATTTAAQPPPGTAGLAIPAAALAALLAFFQLVLRPGVAF</sequence>
<accession>A0A0N9U8T8</accession>
<gene>
    <name evidence="2" type="ORF">AN936_03145</name>
</gene>
<dbReference type="KEGG" id="smag:AN936_03145"/>
<evidence type="ECO:0000256" key="1">
    <source>
        <dbReference type="SAM" id="Phobius"/>
    </source>
</evidence>
<keyword evidence="1" id="KW-1133">Transmembrane helix</keyword>
<evidence type="ECO:0000313" key="3">
    <source>
        <dbReference type="Proteomes" id="UP000058074"/>
    </source>
</evidence>
<feature type="transmembrane region" description="Helical" evidence="1">
    <location>
        <begin position="164"/>
        <end position="182"/>
    </location>
</feature>
<feature type="transmembrane region" description="Helical" evidence="1">
    <location>
        <begin position="6"/>
        <end position="24"/>
    </location>
</feature>
<proteinExistence type="predicted"/>
<dbReference type="EMBL" id="CP012700">
    <property type="protein sequence ID" value="ALH79397.1"/>
    <property type="molecule type" value="Genomic_DNA"/>
</dbReference>
<feature type="transmembrane region" description="Helical" evidence="1">
    <location>
        <begin position="89"/>
        <end position="109"/>
    </location>
</feature>
<name>A0A0N9U8T8_SPHMC</name>
<feature type="transmembrane region" description="Helical" evidence="1">
    <location>
        <begin position="121"/>
        <end position="144"/>
    </location>
</feature>
<dbReference type="AlphaFoldDB" id="A0A0N9U8T8"/>
<dbReference type="OrthoDB" id="7452072at2"/>